<evidence type="ECO:0000256" key="2">
    <source>
        <dbReference type="SAM" id="SignalP"/>
    </source>
</evidence>
<protein>
    <recommendedName>
        <fullName evidence="4">CUB domain-containing protein</fullName>
    </recommendedName>
</protein>
<keyword evidence="1" id="KW-1133">Transmembrane helix</keyword>
<reference evidence="3" key="2">
    <citation type="submission" date="2016-06" db="EMBL/GenBank/DDBJ databases">
        <title>The genome of a short-lived fish provides insights into sex chromosome evolution and the genetic control of aging.</title>
        <authorList>
            <person name="Reichwald K."/>
            <person name="Felder M."/>
            <person name="Petzold A."/>
            <person name="Koch P."/>
            <person name="Groth M."/>
            <person name="Platzer M."/>
        </authorList>
    </citation>
    <scope>NUCLEOTIDE SEQUENCE</scope>
    <source>
        <tissue evidence="3">Brain</tissue>
    </source>
</reference>
<evidence type="ECO:0000313" key="3">
    <source>
        <dbReference type="EMBL" id="SBP04772.1"/>
    </source>
</evidence>
<keyword evidence="1" id="KW-0472">Membrane</keyword>
<gene>
    <name evidence="3" type="primary">Nfu_g_1_019114</name>
</gene>
<keyword evidence="2" id="KW-0732">Signal</keyword>
<dbReference type="AlphaFoldDB" id="A0A1A7WFL2"/>
<sequence length="191" mass="21397">WKMKVTRTVLWRLALFTFVLQLCETVSLNCTTTHKDNMMIYSIDQDFPPDINRSSCEFSWINNNTVLATHKDKLPSVQRESLETKECFSKVVYTSHCESKTSGFLTNFKANCITSCIKKDHVTGTKAPLGVVGTVLAVLGGLAGLVVAFVVGHFLYKRYKSKQENQSDPTCCTQWGGRYMNVKVPNADSPV</sequence>
<evidence type="ECO:0008006" key="4">
    <source>
        <dbReference type="Google" id="ProtNLM"/>
    </source>
</evidence>
<accession>A0A1A7WFL2</accession>
<dbReference type="EMBL" id="HADW01003372">
    <property type="protein sequence ID" value="SBP04772.1"/>
    <property type="molecule type" value="Transcribed_RNA"/>
</dbReference>
<feature type="chain" id="PRO_5008362253" description="CUB domain-containing protein" evidence="2">
    <location>
        <begin position="26"/>
        <end position="191"/>
    </location>
</feature>
<reference evidence="3" key="1">
    <citation type="submission" date="2016-05" db="EMBL/GenBank/DDBJ databases">
        <authorList>
            <person name="Lavstsen T."/>
            <person name="Jespersen J.S."/>
        </authorList>
    </citation>
    <scope>NUCLEOTIDE SEQUENCE</scope>
    <source>
        <tissue evidence="3">Brain</tissue>
    </source>
</reference>
<feature type="non-terminal residue" evidence="3">
    <location>
        <position position="1"/>
    </location>
</feature>
<proteinExistence type="predicted"/>
<feature type="transmembrane region" description="Helical" evidence="1">
    <location>
        <begin position="129"/>
        <end position="156"/>
    </location>
</feature>
<evidence type="ECO:0000256" key="1">
    <source>
        <dbReference type="SAM" id="Phobius"/>
    </source>
</evidence>
<name>A0A1A7WFL2_9TELE</name>
<organism evidence="3">
    <name type="scientific">Iconisemion striatum</name>
    <dbReference type="NCBI Taxonomy" id="60296"/>
    <lineage>
        <taxon>Eukaryota</taxon>
        <taxon>Metazoa</taxon>
        <taxon>Chordata</taxon>
        <taxon>Craniata</taxon>
        <taxon>Vertebrata</taxon>
        <taxon>Euteleostomi</taxon>
        <taxon>Actinopterygii</taxon>
        <taxon>Neopterygii</taxon>
        <taxon>Teleostei</taxon>
        <taxon>Neoteleostei</taxon>
        <taxon>Acanthomorphata</taxon>
        <taxon>Ovalentaria</taxon>
        <taxon>Atherinomorphae</taxon>
        <taxon>Cyprinodontiformes</taxon>
        <taxon>Nothobranchiidae</taxon>
        <taxon>Iconisemion</taxon>
    </lineage>
</organism>
<keyword evidence="1" id="KW-0812">Transmembrane</keyword>
<feature type="signal peptide" evidence="2">
    <location>
        <begin position="1"/>
        <end position="25"/>
    </location>
</feature>